<comment type="similarity">
    <text evidence="3">Belongs to the mitochondrion-specific ribosomal protein mL64 family.</text>
</comment>
<evidence type="ECO:0000313" key="16">
    <source>
        <dbReference type="Proteomes" id="UP000053825"/>
    </source>
</evidence>
<organism evidence="15 16">
    <name type="scientific">Habropoda laboriosa</name>
    <dbReference type="NCBI Taxonomy" id="597456"/>
    <lineage>
        <taxon>Eukaryota</taxon>
        <taxon>Metazoa</taxon>
        <taxon>Ecdysozoa</taxon>
        <taxon>Arthropoda</taxon>
        <taxon>Hexapoda</taxon>
        <taxon>Insecta</taxon>
        <taxon>Pterygota</taxon>
        <taxon>Neoptera</taxon>
        <taxon>Endopterygota</taxon>
        <taxon>Hymenoptera</taxon>
        <taxon>Apocrita</taxon>
        <taxon>Aculeata</taxon>
        <taxon>Apoidea</taxon>
        <taxon>Anthophila</taxon>
        <taxon>Apidae</taxon>
        <taxon>Habropoda</taxon>
    </lineage>
</organism>
<dbReference type="AlphaFoldDB" id="A0A0L7R0Q4"/>
<comment type="subcellular location">
    <subcellularLocation>
        <location evidence="2">Mitochondrion</location>
    </subcellularLocation>
    <subcellularLocation>
        <location evidence="1">Nucleus</location>
    </subcellularLocation>
</comment>
<keyword evidence="7" id="KW-0539">Nucleus</keyword>
<keyword evidence="5" id="KW-0175">Coiled coil</keyword>
<evidence type="ECO:0000256" key="14">
    <source>
        <dbReference type="SAM" id="MobiDB-lite"/>
    </source>
</evidence>
<dbReference type="GO" id="GO:0005634">
    <property type="term" value="C:nucleus"/>
    <property type="evidence" value="ECO:0007669"/>
    <property type="project" value="UniProtKB-SubCell"/>
</dbReference>
<dbReference type="InterPro" id="IPR018472">
    <property type="entry name" value="Ribosomal_mL64"/>
</dbReference>
<dbReference type="GO" id="GO:1990904">
    <property type="term" value="C:ribonucleoprotein complex"/>
    <property type="evidence" value="ECO:0007669"/>
    <property type="project" value="UniProtKB-KW"/>
</dbReference>
<feature type="region of interest" description="Disordered" evidence="14">
    <location>
        <begin position="220"/>
        <end position="269"/>
    </location>
</feature>
<gene>
    <name evidence="15" type="ORF">WH47_01605</name>
</gene>
<evidence type="ECO:0000256" key="5">
    <source>
        <dbReference type="ARBA" id="ARBA00023054"/>
    </source>
</evidence>
<evidence type="ECO:0000256" key="6">
    <source>
        <dbReference type="ARBA" id="ARBA00023128"/>
    </source>
</evidence>
<reference evidence="15 16" key="1">
    <citation type="submission" date="2015-07" db="EMBL/GenBank/DDBJ databases">
        <title>The genome of Habropoda laboriosa.</title>
        <authorList>
            <person name="Pan H."/>
            <person name="Kapheim K."/>
        </authorList>
    </citation>
    <scope>NUCLEOTIDE SEQUENCE [LARGE SCALE GENOMIC DNA]</scope>
    <source>
        <strain evidence="15">0110345459</strain>
    </source>
</reference>
<accession>A0A0L7R0Q4</accession>
<evidence type="ECO:0000256" key="1">
    <source>
        <dbReference type="ARBA" id="ARBA00004123"/>
    </source>
</evidence>
<dbReference type="PANTHER" id="PTHR31761">
    <property type="entry name" value="GROWTH ARREST AND DNA DAMAGE-INDUCIBLE PROTEINS-INTERACTING PROTEIN 1 GADD45GIP1"/>
    <property type="match status" value="1"/>
</dbReference>
<evidence type="ECO:0000256" key="9">
    <source>
        <dbReference type="ARBA" id="ARBA00023306"/>
    </source>
</evidence>
<dbReference type="Proteomes" id="UP000053825">
    <property type="component" value="Unassembled WGS sequence"/>
</dbReference>
<evidence type="ECO:0000256" key="3">
    <source>
        <dbReference type="ARBA" id="ARBA00005421"/>
    </source>
</evidence>
<name>A0A0L7R0Q4_9HYME</name>
<evidence type="ECO:0000256" key="11">
    <source>
        <dbReference type="ARBA" id="ARBA00035184"/>
    </source>
</evidence>
<keyword evidence="9" id="KW-0131">Cell cycle</keyword>
<dbReference type="InterPro" id="IPR043035">
    <property type="entry name" value="Ribosomal_mL64_sf"/>
</dbReference>
<protein>
    <recommendedName>
        <fullName evidence="11">Large ribosomal subunit protein mL64</fullName>
    </recommendedName>
    <alternativeName>
        <fullName evidence="10">39S ribosomal protein L59, mitochondrial</fullName>
    </alternativeName>
    <alternativeName>
        <fullName evidence="12">Growth arrest and DNA damage-inducible proteins-interacting protein 1</fullName>
    </alternativeName>
</protein>
<evidence type="ECO:0000256" key="13">
    <source>
        <dbReference type="ARBA" id="ARBA00060144"/>
    </source>
</evidence>
<keyword evidence="16" id="KW-1185">Reference proteome</keyword>
<keyword evidence="4" id="KW-0689">Ribosomal protein</keyword>
<evidence type="ECO:0000256" key="8">
    <source>
        <dbReference type="ARBA" id="ARBA00023274"/>
    </source>
</evidence>
<keyword evidence="6" id="KW-0496">Mitochondrion</keyword>
<proteinExistence type="inferred from homology"/>
<dbReference type="EMBL" id="KQ414670">
    <property type="protein sequence ID" value="KOC64437.1"/>
    <property type="molecule type" value="Genomic_DNA"/>
</dbReference>
<keyword evidence="8" id="KW-0687">Ribonucleoprotein</keyword>
<sequence>MSLKEIFLNVSLRLRFQGAISRKHYCSKPSNILETAEEQPIFKEEEFDVVEKEDRRNKSRLTPGHRNILFGEKPYNEAIVWYHNTVKYKKKILGRYGVKALGTPAGCLWPTREEIKELKEYERVAFPLDIQERLQKIKEEKKKKEEALIARQEEITVKMAGMKQLLISVQEKIAKKQEAELEAKLRKERKLEKIRRELIATGNVSKNKLEKALIDVEKDEKKKKKEAKKAKMLQRQQKMVEELTKKHLDESQKTEPKEEDEDEPQSKTK</sequence>
<dbReference type="Gene3D" id="6.10.280.120">
    <property type="entry name" value="Growth arrest and DNA-damage-inducible proteins-interacting protein 1"/>
    <property type="match status" value="1"/>
</dbReference>
<feature type="compositionally biased region" description="Basic and acidic residues" evidence="14">
    <location>
        <begin position="238"/>
        <end position="256"/>
    </location>
</feature>
<evidence type="ECO:0000256" key="7">
    <source>
        <dbReference type="ARBA" id="ARBA00023242"/>
    </source>
</evidence>
<dbReference type="PANTHER" id="PTHR31761:SF1">
    <property type="entry name" value="LARGE RIBOSOMAL SUBUNIT PROTEIN ML64"/>
    <property type="match status" value="1"/>
</dbReference>
<dbReference type="GO" id="GO:0005840">
    <property type="term" value="C:ribosome"/>
    <property type="evidence" value="ECO:0007669"/>
    <property type="project" value="UniProtKB-KW"/>
</dbReference>
<evidence type="ECO:0000256" key="2">
    <source>
        <dbReference type="ARBA" id="ARBA00004173"/>
    </source>
</evidence>
<evidence type="ECO:0000313" key="15">
    <source>
        <dbReference type="EMBL" id="KOC64437.1"/>
    </source>
</evidence>
<feature type="compositionally biased region" description="Basic residues" evidence="14">
    <location>
        <begin position="221"/>
        <end position="232"/>
    </location>
</feature>
<evidence type="ECO:0000256" key="12">
    <source>
        <dbReference type="ARBA" id="ARBA00035485"/>
    </source>
</evidence>
<evidence type="ECO:0000256" key="4">
    <source>
        <dbReference type="ARBA" id="ARBA00022980"/>
    </source>
</evidence>
<dbReference type="GO" id="GO:0005739">
    <property type="term" value="C:mitochondrion"/>
    <property type="evidence" value="ECO:0007669"/>
    <property type="project" value="UniProtKB-SubCell"/>
</dbReference>
<dbReference type="Pfam" id="PF10147">
    <property type="entry name" value="CR6_interact"/>
    <property type="match status" value="1"/>
</dbReference>
<dbReference type="STRING" id="597456.A0A0L7R0Q4"/>
<dbReference type="OrthoDB" id="6247992at2759"/>
<evidence type="ECO:0000256" key="10">
    <source>
        <dbReference type="ARBA" id="ARBA00030700"/>
    </source>
</evidence>
<comment type="function">
    <text evidence="13">Acts as a negative regulator of G1 to S cell cycle phase progression by inhibiting cyclin-dependent kinases. Inhibitory effects are additive with GADD45 proteins but also occur in the absence of GADD45 proteins. Acts as a repressor of the orphan nuclear receptor NR4A1 by inhibiting AB domain-mediated transcriptional activity. May be involved in the hormone-mediated regulation of NR4A1 transcriptional activity. May play a role in mitochondrial protein synthesis.</text>
</comment>